<dbReference type="Pfam" id="PF12697">
    <property type="entry name" value="Abhydrolase_6"/>
    <property type="match status" value="1"/>
</dbReference>
<keyword evidence="2" id="KW-0378">Hydrolase</keyword>
<dbReference type="PANTHER" id="PTHR43798">
    <property type="entry name" value="MONOACYLGLYCEROL LIPASE"/>
    <property type="match status" value="1"/>
</dbReference>
<dbReference type="InterPro" id="IPR050266">
    <property type="entry name" value="AB_hydrolase_sf"/>
</dbReference>
<evidence type="ECO:0000313" key="3">
    <source>
        <dbReference type="Proteomes" id="UP000319298"/>
    </source>
</evidence>
<keyword evidence="3" id="KW-1185">Reference proteome</keyword>
<sequence length="272" mass="29836">MTTLKETTKKTSVWNGRINLNFRIKGQGPALVYFHPAAGLAWDPFLDKLSERFTIHAPEFPGTTPGDPYAIHQVDDLADAVFFYEEAIRQMGLVGSIAVGQSFGGMLAIELSAAFPDLFSKLIVLDPIGLWRDEAPVANWMTASAQELPAMLFKDPMRPAAQALLAMPEEPEAAVVATAQLIWNYGATGKMVWPIPDRGMKKRLHRVKTPSLIVWGENDAMIASSYAHELARQIKGSQVEIVADCGHIPQVEQSLTTFRLVSGFLGTTQETA</sequence>
<dbReference type="GO" id="GO:0016787">
    <property type="term" value="F:hydrolase activity"/>
    <property type="evidence" value="ECO:0007669"/>
    <property type="project" value="UniProtKB-KW"/>
</dbReference>
<dbReference type="SUPFAM" id="SSF53474">
    <property type="entry name" value="alpha/beta-Hydrolases"/>
    <property type="match status" value="1"/>
</dbReference>
<dbReference type="PANTHER" id="PTHR43798:SF33">
    <property type="entry name" value="HYDROLASE, PUTATIVE (AFU_ORTHOLOGUE AFUA_2G14860)-RELATED"/>
    <property type="match status" value="1"/>
</dbReference>
<evidence type="ECO:0000259" key="1">
    <source>
        <dbReference type="Pfam" id="PF12697"/>
    </source>
</evidence>
<dbReference type="RefSeq" id="WP_140478938.1">
    <property type="nucleotide sequence ID" value="NZ_CP041090.2"/>
</dbReference>
<dbReference type="Proteomes" id="UP000319298">
    <property type="component" value="Chromosome"/>
</dbReference>
<dbReference type="Gene3D" id="3.40.50.1820">
    <property type="entry name" value="alpha/beta hydrolase"/>
    <property type="match status" value="1"/>
</dbReference>
<gene>
    <name evidence="2" type="ORF">FJN17_07910</name>
</gene>
<dbReference type="PRINTS" id="PR00111">
    <property type="entry name" value="ABHYDROLASE"/>
</dbReference>
<feature type="domain" description="AB hydrolase-1" evidence="1">
    <location>
        <begin position="35"/>
        <end position="253"/>
    </location>
</feature>
<name>A0ABX5W4Y0_9BRAD</name>
<accession>A0ABX5W4Y0</accession>
<dbReference type="InterPro" id="IPR000073">
    <property type="entry name" value="AB_hydrolase_1"/>
</dbReference>
<dbReference type="InterPro" id="IPR029058">
    <property type="entry name" value="AB_hydrolase_fold"/>
</dbReference>
<protein>
    <submittedName>
        <fullName evidence="2">Alpha/beta hydrolase</fullName>
    </submittedName>
</protein>
<evidence type="ECO:0000313" key="2">
    <source>
        <dbReference type="EMBL" id="QDF37497.1"/>
    </source>
</evidence>
<dbReference type="EMBL" id="CP041090">
    <property type="protein sequence ID" value="QDF37497.1"/>
    <property type="molecule type" value="Genomic_DNA"/>
</dbReference>
<organism evidence="2 3">
    <name type="scientific">Bradyrhizobium symbiodeficiens</name>
    <dbReference type="NCBI Taxonomy" id="1404367"/>
    <lineage>
        <taxon>Bacteria</taxon>
        <taxon>Pseudomonadati</taxon>
        <taxon>Pseudomonadota</taxon>
        <taxon>Alphaproteobacteria</taxon>
        <taxon>Hyphomicrobiales</taxon>
        <taxon>Nitrobacteraceae</taxon>
        <taxon>Bradyrhizobium</taxon>
    </lineage>
</organism>
<reference evidence="3" key="1">
    <citation type="submission" date="2019-06" db="EMBL/GenBank/DDBJ databases">
        <title>Whole-Genome Sequence of Bradyrhizobium sp. 3 Strain 65S1MB.</title>
        <authorList>
            <person name="Bromfield E.S.P."/>
            <person name="Cloutier S."/>
            <person name="Nguyen H.D.T."/>
        </authorList>
    </citation>
    <scope>NUCLEOTIDE SEQUENCE [LARGE SCALE GENOMIC DNA]</scope>
    <source>
        <strain evidence="3">65S1MB</strain>
    </source>
</reference>
<reference evidence="2 3" key="2">
    <citation type="journal article" date="2020" name="Int. J. Syst. Evol. Microbiol.">
        <title>Description and complete genome sequences of Bradyrhizobium symbiodeficiens sp. nov., a non-symbiotic bacterium associated with legumes native to Canada.</title>
        <authorList>
            <person name="Bromfield E.S.P."/>
            <person name="Cloutier S."/>
            <person name="Nguyen H.D.T."/>
        </authorList>
    </citation>
    <scope>NUCLEOTIDE SEQUENCE [LARGE SCALE GENOMIC DNA]</scope>
    <source>
        <strain evidence="2 3">65S1MB</strain>
    </source>
</reference>
<proteinExistence type="predicted"/>